<name>A0ABP0KUZ8_9DINO</name>
<dbReference type="SUPFAM" id="SSF52540">
    <property type="entry name" value="P-loop containing nucleoside triphosphate hydrolases"/>
    <property type="match status" value="1"/>
</dbReference>
<keyword evidence="6" id="KW-1185">Reference proteome</keyword>
<feature type="region of interest" description="Disordered" evidence="3">
    <location>
        <begin position="246"/>
        <end position="273"/>
    </location>
</feature>
<accession>A0ABP0KUZ8</accession>
<evidence type="ECO:0000313" key="5">
    <source>
        <dbReference type="EMBL" id="CAK9030065.1"/>
    </source>
</evidence>
<keyword evidence="1" id="KW-0547">Nucleotide-binding</keyword>
<keyword evidence="2" id="KW-0067">ATP-binding</keyword>
<feature type="compositionally biased region" description="Basic residues" evidence="3">
    <location>
        <begin position="9"/>
        <end position="28"/>
    </location>
</feature>
<feature type="domain" description="Zeta toxin" evidence="4">
    <location>
        <begin position="53"/>
        <end position="217"/>
    </location>
</feature>
<comment type="caution">
    <text evidence="5">The sequence shown here is derived from an EMBL/GenBank/DDBJ whole genome shotgun (WGS) entry which is preliminary data.</text>
</comment>
<dbReference type="Proteomes" id="UP001642484">
    <property type="component" value="Unassembled WGS sequence"/>
</dbReference>
<dbReference type="InterPro" id="IPR010488">
    <property type="entry name" value="Zeta_toxin_domain"/>
</dbReference>
<reference evidence="5 6" key="1">
    <citation type="submission" date="2024-02" db="EMBL/GenBank/DDBJ databases">
        <authorList>
            <person name="Chen Y."/>
            <person name="Shah S."/>
            <person name="Dougan E. K."/>
            <person name="Thang M."/>
            <person name="Chan C."/>
        </authorList>
    </citation>
    <scope>NUCLEOTIDE SEQUENCE [LARGE SCALE GENOMIC DNA]</scope>
</reference>
<feature type="compositionally biased region" description="Low complexity" evidence="3">
    <location>
        <begin position="29"/>
        <end position="38"/>
    </location>
</feature>
<evidence type="ECO:0000259" key="4">
    <source>
        <dbReference type="Pfam" id="PF06414"/>
    </source>
</evidence>
<protein>
    <recommendedName>
        <fullName evidence="4">Zeta toxin domain-containing protein</fullName>
    </recommendedName>
</protein>
<evidence type="ECO:0000256" key="3">
    <source>
        <dbReference type="SAM" id="MobiDB-lite"/>
    </source>
</evidence>
<gene>
    <name evidence="5" type="ORF">CCMP2556_LOCUS17731</name>
</gene>
<dbReference type="Pfam" id="PF06414">
    <property type="entry name" value="Zeta_toxin"/>
    <property type="match status" value="1"/>
</dbReference>
<evidence type="ECO:0000256" key="1">
    <source>
        <dbReference type="ARBA" id="ARBA00022741"/>
    </source>
</evidence>
<dbReference type="EMBL" id="CAXAMN010009890">
    <property type="protein sequence ID" value="CAK9030065.1"/>
    <property type="molecule type" value="Genomic_DNA"/>
</dbReference>
<dbReference type="Gene3D" id="3.40.50.300">
    <property type="entry name" value="P-loop containing nucleotide triphosphate hydrolases"/>
    <property type="match status" value="1"/>
</dbReference>
<dbReference type="InterPro" id="IPR027417">
    <property type="entry name" value="P-loop_NTPase"/>
</dbReference>
<sequence>MSQSEQRLRLRSRPRSRSDRRSRRRSRGRSSSCGRFSRGIQLRPSQQVHERRSQAGNRPKALFLMGLPGAGKTTVKKDRMSKEFFVNVEPDQLKRFHRHFSSSMSEETDTEVHRWSVRRAVDAFEDALNDRRRPNVLFDSSGSNSQWLARRLETARHAGYQTELLWVDVPVEIALWRNRNRAKSKGQWCPECIIMEKSEVMRSSFEELRDTANAASRIQNWDPEGDELKQAKQDLYLYPAPRTRAATVHPSDPTYGEAPPGARSPSPTRTSQRTIRIGPWKRSDDVMKAKSARLKWMDETYRGNREKFVLEEVLAGREVLLERNMFPYLLPPGMEHWTIWARKAMDHAELCQFIKAWLNARKPHNVIAWNYDDNRQMRTIDVWHVHIYFQGADGELPKFCISSASDAAPGAKPKGFCISGRSPCSV</sequence>
<proteinExistence type="predicted"/>
<evidence type="ECO:0000313" key="6">
    <source>
        <dbReference type="Proteomes" id="UP001642484"/>
    </source>
</evidence>
<feature type="region of interest" description="Disordered" evidence="3">
    <location>
        <begin position="1"/>
        <end position="60"/>
    </location>
</feature>
<evidence type="ECO:0000256" key="2">
    <source>
        <dbReference type="ARBA" id="ARBA00022840"/>
    </source>
</evidence>
<organism evidence="5 6">
    <name type="scientific">Durusdinium trenchii</name>
    <dbReference type="NCBI Taxonomy" id="1381693"/>
    <lineage>
        <taxon>Eukaryota</taxon>
        <taxon>Sar</taxon>
        <taxon>Alveolata</taxon>
        <taxon>Dinophyceae</taxon>
        <taxon>Suessiales</taxon>
        <taxon>Symbiodiniaceae</taxon>
        <taxon>Durusdinium</taxon>
    </lineage>
</organism>